<keyword evidence="3 6" id="KW-0812">Transmembrane</keyword>
<dbReference type="EMBL" id="FZOD01000006">
    <property type="protein sequence ID" value="SNS24832.1"/>
    <property type="molecule type" value="Genomic_DNA"/>
</dbReference>
<comment type="subcellular location">
    <subcellularLocation>
        <location evidence="1">Cell membrane</location>
        <topology evidence="1">Multi-pass membrane protein</topology>
    </subcellularLocation>
</comment>
<feature type="transmembrane region" description="Helical" evidence="6">
    <location>
        <begin position="310"/>
        <end position="329"/>
    </location>
</feature>
<dbReference type="RefSeq" id="WP_089206673.1">
    <property type="nucleotide sequence ID" value="NZ_FZOD01000006.1"/>
</dbReference>
<organism evidence="8 9">
    <name type="scientific">Streptosporangium subroseum</name>
    <dbReference type="NCBI Taxonomy" id="106412"/>
    <lineage>
        <taxon>Bacteria</taxon>
        <taxon>Bacillati</taxon>
        <taxon>Actinomycetota</taxon>
        <taxon>Actinomycetes</taxon>
        <taxon>Streptosporangiales</taxon>
        <taxon>Streptosporangiaceae</taxon>
        <taxon>Streptosporangium</taxon>
    </lineage>
</organism>
<keyword evidence="2" id="KW-0813">Transport</keyword>
<dbReference type="Gene3D" id="1.20.1720.10">
    <property type="entry name" value="Multidrug resistance protein D"/>
    <property type="match status" value="1"/>
</dbReference>
<evidence type="ECO:0000256" key="6">
    <source>
        <dbReference type="SAM" id="Phobius"/>
    </source>
</evidence>
<feature type="domain" description="Major facilitator superfamily (MFS) profile" evidence="7">
    <location>
        <begin position="13"/>
        <end position="459"/>
    </location>
</feature>
<feature type="transmembrane region" description="Helical" evidence="6">
    <location>
        <begin position="401"/>
        <end position="421"/>
    </location>
</feature>
<proteinExistence type="predicted"/>
<feature type="transmembrane region" description="Helical" evidence="6">
    <location>
        <begin position="48"/>
        <end position="67"/>
    </location>
</feature>
<dbReference type="OrthoDB" id="4484751at2"/>
<dbReference type="InterPro" id="IPR011701">
    <property type="entry name" value="MFS"/>
</dbReference>
<gene>
    <name evidence="8" type="ORF">SAMN05216276_1006146</name>
</gene>
<feature type="transmembrane region" description="Helical" evidence="6">
    <location>
        <begin position="362"/>
        <end position="389"/>
    </location>
</feature>
<feature type="transmembrane region" description="Helical" evidence="6">
    <location>
        <begin position="336"/>
        <end position="356"/>
    </location>
</feature>
<keyword evidence="4 6" id="KW-1133">Transmembrane helix</keyword>
<dbReference type="GO" id="GO:0005886">
    <property type="term" value="C:plasma membrane"/>
    <property type="evidence" value="ECO:0007669"/>
    <property type="project" value="UniProtKB-SubCell"/>
</dbReference>
<protein>
    <submittedName>
        <fullName evidence="8">Drug resistance transporter, EmrB/QacA subfamily</fullName>
    </submittedName>
</protein>
<dbReference type="InterPro" id="IPR036259">
    <property type="entry name" value="MFS_trans_sf"/>
</dbReference>
<feature type="transmembrane region" description="Helical" evidence="6">
    <location>
        <begin position="12"/>
        <end position="36"/>
    </location>
</feature>
<dbReference type="InterPro" id="IPR020846">
    <property type="entry name" value="MFS_dom"/>
</dbReference>
<dbReference type="SUPFAM" id="SSF103473">
    <property type="entry name" value="MFS general substrate transporter"/>
    <property type="match status" value="1"/>
</dbReference>
<feature type="transmembrane region" description="Helical" evidence="6">
    <location>
        <begin position="136"/>
        <end position="160"/>
    </location>
</feature>
<feature type="transmembrane region" description="Helical" evidence="6">
    <location>
        <begin position="265"/>
        <end position="290"/>
    </location>
</feature>
<accession>A0A239CY77</accession>
<name>A0A239CY77_9ACTN</name>
<keyword evidence="9" id="KW-1185">Reference proteome</keyword>
<dbReference type="Pfam" id="PF07690">
    <property type="entry name" value="MFS_1"/>
    <property type="match status" value="1"/>
</dbReference>
<dbReference type="AlphaFoldDB" id="A0A239CY77"/>
<feature type="transmembrane region" description="Helical" evidence="6">
    <location>
        <begin position="79"/>
        <end position="98"/>
    </location>
</feature>
<dbReference type="PANTHER" id="PTHR42718">
    <property type="entry name" value="MAJOR FACILITATOR SUPERFAMILY MULTIDRUG TRANSPORTER MFSC"/>
    <property type="match status" value="1"/>
</dbReference>
<dbReference type="PROSITE" id="PS50850">
    <property type="entry name" value="MFS"/>
    <property type="match status" value="1"/>
</dbReference>
<evidence type="ECO:0000256" key="3">
    <source>
        <dbReference type="ARBA" id="ARBA00022692"/>
    </source>
</evidence>
<evidence type="ECO:0000256" key="4">
    <source>
        <dbReference type="ARBA" id="ARBA00022989"/>
    </source>
</evidence>
<feature type="transmembrane region" description="Helical" evidence="6">
    <location>
        <begin position="223"/>
        <end position="244"/>
    </location>
</feature>
<sequence>MTTEVGRPHHHVTFAVLTAGIVTYSLLQSLVTPVLPTIQSELHTGRSTVTWVLTAYLLSASIFTPIMGRAGDLIGKKRVFVAALIALSLGALLAALATDVTVLIIARAIQGIGGGVLPLAFGIVRDEFPREKVSGAVGAIASLTAAGGAAGIVLAGPIVGALGYPWLFWLPMILTAASAVAAHFLLPESPGRSPGRIGLLPAVLMSGWLVALLVAVGRAPDRGWGSGEVIVLLVVAVGVALAWIRVEKRSARPLIDMAMMRQPAVWTNNLIALLVGVAMYALFAFVPVFVQTPTSAGYGFGASVTQSGLMVLPQPITMFLAGMITGGLSRRIGERAVVMLGLLVSLASVALLTFARSEEWELYLATTIMGAGFGFAFSAMSSLIVGAVPPAQTGVASGMNANIRTVGGSIGTALMAGVVTADLRPDGLPEEAGYTNGFGMLGVTLVMAAFAVLLVPRSRGVSVAECRPPGTATTAMANQAE</sequence>
<dbReference type="PANTHER" id="PTHR42718:SF9">
    <property type="entry name" value="MAJOR FACILITATOR SUPERFAMILY MULTIDRUG TRANSPORTER MFSC"/>
    <property type="match status" value="1"/>
</dbReference>
<dbReference type="GO" id="GO:0022857">
    <property type="term" value="F:transmembrane transporter activity"/>
    <property type="evidence" value="ECO:0007669"/>
    <property type="project" value="InterPro"/>
</dbReference>
<keyword evidence="5 6" id="KW-0472">Membrane</keyword>
<feature type="transmembrane region" description="Helical" evidence="6">
    <location>
        <begin position="166"/>
        <end position="186"/>
    </location>
</feature>
<feature type="transmembrane region" description="Helical" evidence="6">
    <location>
        <begin position="104"/>
        <end position="124"/>
    </location>
</feature>
<feature type="transmembrane region" description="Helical" evidence="6">
    <location>
        <begin position="198"/>
        <end position="217"/>
    </location>
</feature>
<dbReference type="Gene3D" id="1.20.1250.20">
    <property type="entry name" value="MFS general substrate transporter like domains"/>
    <property type="match status" value="1"/>
</dbReference>
<dbReference type="CDD" id="cd17504">
    <property type="entry name" value="MFS_MMR_MDR_like"/>
    <property type="match status" value="1"/>
</dbReference>
<evidence type="ECO:0000313" key="9">
    <source>
        <dbReference type="Proteomes" id="UP000198282"/>
    </source>
</evidence>
<evidence type="ECO:0000259" key="7">
    <source>
        <dbReference type="PROSITE" id="PS50850"/>
    </source>
</evidence>
<evidence type="ECO:0000256" key="1">
    <source>
        <dbReference type="ARBA" id="ARBA00004651"/>
    </source>
</evidence>
<evidence type="ECO:0000256" key="5">
    <source>
        <dbReference type="ARBA" id="ARBA00023136"/>
    </source>
</evidence>
<reference evidence="8 9" key="1">
    <citation type="submission" date="2017-06" db="EMBL/GenBank/DDBJ databases">
        <authorList>
            <person name="Kim H.J."/>
            <person name="Triplett B.A."/>
        </authorList>
    </citation>
    <scope>NUCLEOTIDE SEQUENCE [LARGE SCALE GENOMIC DNA]</scope>
    <source>
        <strain evidence="8 9">CGMCC 4.2132</strain>
    </source>
</reference>
<evidence type="ECO:0000256" key="2">
    <source>
        <dbReference type="ARBA" id="ARBA00022448"/>
    </source>
</evidence>
<dbReference type="Proteomes" id="UP000198282">
    <property type="component" value="Unassembled WGS sequence"/>
</dbReference>
<feature type="transmembrane region" description="Helical" evidence="6">
    <location>
        <begin position="433"/>
        <end position="455"/>
    </location>
</feature>
<evidence type="ECO:0000313" key="8">
    <source>
        <dbReference type="EMBL" id="SNS24832.1"/>
    </source>
</evidence>